<keyword evidence="9" id="KW-1185">Reference proteome</keyword>
<dbReference type="Proteomes" id="UP000030184">
    <property type="component" value="Unassembled WGS sequence"/>
</dbReference>
<dbReference type="SMART" id="SM00882">
    <property type="entry name" value="CoA_trans"/>
    <property type="match status" value="1"/>
</dbReference>
<dbReference type="PANTHER" id="PTHR43293:SF1">
    <property type="entry name" value="ACETATE COA-TRANSFERASE YDIF"/>
    <property type="match status" value="1"/>
</dbReference>
<gene>
    <name evidence="5" type="ORF">JCM19301_1702</name>
    <name evidence="6" type="ORF">JCM19302_1256</name>
    <name evidence="7" type="ORF">JCM19538_735</name>
</gene>
<dbReference type="InterPro" id="IPR014388">
    <property type="entry name" value="3-oxoacid_CoA-transferase"/>
</dbReference>
<dbReference type="SUPFAM" id="SSF100950">
    <property type="entry name" value="NagB/RpiA/CoA transferase-like"/>
    <property type="match status" value="2"/>
</dbReference>
<dbReference type="AlphaFoldDB" id="A0A090W4E7"/>
<organism evidence="6 8">
    <name type="scientific">Jejuia pallidilutea</name>
    <dbReference type="NCBI Taxonomy" id="504487"/>
    <lineage>
        <taxon>Bacteria</taxon>
        <taxon>Pseudomonadati</taxon>
        <taxon>Bacteroidota</taxon>
        <taxon>Flavobacteriia</taxon>
        <taxon>Flavobacteriales</taxon>
        <taxon>Flavobacteriaceae</taxon>
        <taxon>Jejuia</taxon>
    </lineage>
</organism>
<dbReference type="eggNOG" id="COG4670">
    <property type="taxonomic scope" value="Bacteria"/>
</dbReference>
<evidence type="ECO:0000313" key="7">
    <source>
        <dbReference type="EMBL" id="GAL90268.1"/>
    </source>
</evidence>
<evidence type="ECO:0000256" key="1">
    <source>
        <dbReference type="ARBA" id="ARBA00007154"/>
    </source>
</evidence>
<comment type="similarity">
    <text evidence="1 3">Belongs to the 3-oxoacid CoA-transferase family.</text>
</comment>
<dbReference type="EMBL" id="BBNR01000015">
    <property type="protein sequence ID" value="GAL67987.1"/>
    <property type="molecule type" value="Genomic_DNA"/>
</dbReference>
<dbReference type="Proteomes" id="UP000029641">
    <property type="component" value="Unassembled WGS sequence"/>
</dbReference>
<dbReference type="EMBL" id="BBNS01000016">
    <property type="protein sequence ID" value="GAL71816.1"/>
    <property type="molecule type" value="Genomic_DNA"/>
</dbReference>
<evidence type="ECO:0000313" key="8">
    <source>
        <dbReference type="Proteomes" id="UP000029646"/>
    </source>
</evidence>
<comment type="caution">
    <text evidence="6">The sequence shown here is derived from an EMBL/GenBank/DDBJ whole genome shotgun (WGS) entry which is preliminary data.</text>
</comment>
<dbReference type="RefSeq" id="WP_193744383.1">
    <property type="nucleotide sequence ID" value="NZ_BBNR01000015.1"/>
</dbReference>
<accession>A0A090W4E7</accession>
<dbReference type="GO" id="GO:0008775">
    <property type="term" value="F:acetate CoA-transferase activity"/>
    <property type="evidence" value="ECO:0007669"/>
    <property type="project" value="UniProtKB-EC"/>
</dbReference>
<dbReference type="EMBL" id="BBNY01000070">
    <property type="protein sequence ID" value="GAL90268.1"/>
    <property type="molecule type" value="Genomic_DNA"/>
</dbReference>
<evidence type="ECO:0000313" key="6">
    <source>
        <dbReference type="EMBL" id="GAL71816.1"/>
    </source>
</evidence>
<evidence type="ECO:0000256" key="4">
    <source>
        <dbReference type="PIRSR" id="PIRSR000858-1"/>
    </source>
</evidence>
<dbReference type="GO" id="GO:0046952">
    <property type="term" value="P:ketone body catabolic process"/>
    <property type="evidence" value="ECO:0007669"/>
    <property type="project" value="InterPro"/>
</dbReference>
<dbReference type="Pfam" id="PF01144">
    <property type="entry name" value="CoA_trans"/>
    <property type="match status" value="1"/>
</dbReference>
<evidence type="ECO:0000313" key="5">
    <source>
        <dbReference type="EMBL" id="GAL67987.1"/>
    </source>
</evidence>
<dbReference type="InterPro" id="IPR037171">
    <property type="entry name" value="NagB/RpiA_transferase-like"/>
</dbReference>
<evidence type="ECO:0000256" key="3">
    <source>
        <dbReference type="PIRNR" id="PIRNR000858"/>
    </source>
</evidence>
<name>A0A090W4E7_9FLAO</name>
<proteinExistence type="inferred from homology"/>
<evidence type="ECO:0000256" key="2">
    <source>
        <dbReference type="ARBA" id="ARBA00022679"/>
    </source>
</evidence>
<sequence>MKVKIFQIVSAQEAVSYINDGDTVVFGGAGAGHAVADKVMSHLGKRFLETGLPKNLKTIHPCGIGDNDAKGLNHVAHEGLIETNIGGFWGNAPKMSSLAKQNKIKGYNLPQGVLSHVMRASASGKPGVITKVGLKTFVDPDVEGGKINDITKEDLVSHIEIKGEDYLFYPSFKVDVAIIRGTSIDIEGNLTMEEEVGFFSMLSIAQAAKVNGGIVIAQVKNINKSHCEPGRVKVPGVFIDYVVQDETQEMTFISSFDKALVCRDEPYASEALSLEGVKRIIIRRASLELKEGAFVNLGYGMSDGVPIVAQQEGVADKLTFMIEQGPSGGLPTTGLNFGAMYNPSSILDDGYQFDFFQGGGLDIAYLGFAQIDQYGNVNSSRFGNVLTGCGGFIDISQNAKKVVFCGSFAVKSEQKISEEGLEIIHTGKFKKFINKVEQITFSSEYALDNKQEVLYVTERAVFQLTPKGLLLKEIAAGVDIQKDIIDMMEFTPIIDNSLTTFNSNIFKQSKLGLFQENVIV</sequence>
<dbReference type="Gene3D" id="3.40.1080.10">
    <property type="entry name" value="Glutaconate Coenzyme A-transferase"/>
    <property type="match status" value="2"/>
</dbReference>
<feature type="active site" description="5-glutamyl coenzyme A thioester intermediate" evidence="4">
    <location>
        <position position="323"/>
    </location>
</feature>
<dbReference type="InterPro" id="IPR004165">
    <property type="entry name" value="CoA_trans_fam_I"/>
</dbReference>
<dbReference type="STRING" id="504487.JCM19538_735"/>
<protein>
    <submittedName>
        <fullName evidence="6">Acetyl-CoA:acetoacetyl-CoA transferase alpha subunit</fullName>
        <ecNumber evidence="6">2.8.3.8</ecNumber>
    </submittedName>
</protein>
<dbReference type="PANTHER" id="PTHR43293">
    <property type="entry name" value="ACETATE COA-TRANSFERASE YDIF"/>
    <property type="match status" value="1"/>
</dbReference>
<dbReference type="PIRSF" id="PIRSF000858">
    <property type="entry name" value="SCOT-t"/>
    <property type="match status" value="1"/>
</dbReference>
<reference evidence="9" key="1">
    <citation type="journal article" date="2014" name="Genome Announc.">
        <title>Draft Genome Sequence of Marine Flavobacterium Jejuia pallidilutea Strain 11shimoA1 and Pigmentation Mutants.</title>
        <authorList>
            <person name="Takatani N."/>
            <person name="Nakanishi M."/>
            <person name="Meirelles P."/>
            <person name="Mino S."/>
            <person name="Suda W."/>
            <person name="Oshima K."/>
            <person name="Hattori M."/>
            <person name="Ohkuma M."/>
            <person name="Hosokawa M."/>
            <person name="Miyashita K."/>
            <person name="Thompson F.L."/>
            <person name="Niwa A."/>
            <person name="Sawabe T."/>
            <person name="Sawabe T."/>
        </authorList>
    </citation>
    <scope>NUCLEOTIDE SEQUENCE [LARGE SCALE GENOMIC DNA]</scope>
    <source>
        <strain evidence="9">JCM 19538</strain>
    </source>
</reference>
<evidence type="ECO:0000313" key="9">
    <source>
        <dbReference type="Proteomes" id="UP000030184"/>
    </source>
</evidence>
<keyword evidence="2 3" id="KW-0808">Transferase</keyword>
<dbReference type="Proteomes" id="UP000029646">
    <property type="component" value="Unassembled WGS sequence"/>
</dbReference>
<dbReference type="EC" id="2.8.3.8" evidence="6"/>